<evidence type="ECO:0000259" key="2">
    <source>
        <dbReference type="Pfam" id="PF01464"/>
    </source>
</evidence>
<dbReference type="RefSeq" id="WP_209660407.1">
    <property type="nucleotide sequence ID" value="NZ_JAGGLI010000010.1"/>
</dbReference>
<dbReference type="PANTHER" id="PTHR37423">
    <property type="entry name" value="SOLUBLE LYTIC MUREIN TRANSGLYCOSYLASE-RELATED"/>
    <property type="match status" value="1"/>
</dbReference>
<comment type="caution">
    <text evidence="3">The sequence shown here is derived from an EMBL/GenBank/DDBJ whole genome shotgun (WGS) entry which is preliminary data.</text>
</comment>
<dbReference type="InterPro" id="IPR023346">
    <property type="entry name" value="Lysozyme-like_dom_sf"/>
</dbReference>
<feature type="domain" description="Transglycosylase SLT" evidence="2">
    <location>
        <begin position="120"/>
        <end position="216"/>
    </location>
</feature>
<accession>A0ABS4KHV0</accession>
<dbReference type="PANTHER" id="PTHR37423:SF2">
    <property type="entry name" value="MEMBRANE-BOUND LYTIC MUREIN TRANSGLYCOSYLASE C"/>
    <property type="match status" value="1"/>
</dbReference>
<protein>
    <submittedName>
        <fullName evidence="3">Soluble lytic murein transglycosylase-like protein</fullName>
    </submittedName>
</protein>
<dbReference type="Pfam" id="PF01464">
    <property type="entry name" value="SLT"/>
    <property type="match status" value="1"/>
</dbReference>
<dbReference type="Gene3D" id="1.10.530.10">
    <property type="match status" value="1"/>
</dbReference>
<evidence type="ECO:0000313" key="3">
    <source>
        <dbReference type="EMBL" id="MBP2027370.1"/>
    </source>
</evidence>
<dbReference type="EMBL" id="JAGGLI010000010">
    <property type="protein sequence ID" value="MBP2027370.1"/>
    <property type="molecule type" value="Genomic_DNA"/>
</dbReference>
<dbReference type="Proteomes" id="UP001314903">
    <property type="component" value="Unassembled WGS sequence"/>
</dbReference>
<evidence type="ECO:0000313" key="4">
    <source>
        <dbReference type="Proteomes" id="UP001314903"/>
    </source>
</evidence>
<evidence type="ECO:0000256" key="1">
    <source>
        <dbReference type="SAM" id="SignalP"/>
    </source>
</evidence>
<reference evidence="3 4" key="1">
    <citation type="submission" date="2021-03" db="EMBL/GenBank/DDBJ databases">
        <title>Genomic Encyclopedia of Type Strains, Phase IV (KMG-IV): sequencing the most valuable type-strain genomes for metagenomic binning, comparative biology and taxonomic classification.</title>
        <authorList>
            <person name="Goeker M."/>
        </authorList>
    </citation>
    <scope>NUCLEOTIDE SEQUENCE [LARGE SCALE GENOMIC DNA]</scope>
    <source>
        <strain evidence="3 4">DSM 27512</strain>
    </source>
</reference>
<feature type="chain" id="PRO_5045913770" evidence="1">
    <location>
        <begin position="22"/>
        <end position="237"/>
    </location>
</feature>
<organism evidence="3 4">
    <name type="scientific">Acetoanaerobium pronyense</name>
    <dbReference type="NCBI Taxonomy" id="1482736"/>
    <lineage>
        <taxon>Bacteria</taxon>
        <taxon>Bacillati</taxon>
        <taxon>Bacillota</taxon>
        <taxon>Clostridia</taxon>
        <taxon>Peptostreptococcales</taxon>
        <taxon>Filifactoraceae</taxon>
        <taxon>Acetoanaerobium</taxon>
    </lineage>
</organism>
<keyword evidence="1" id="KW-0732">Signal</keyword>
<proteinExistence type="predicted"/>
<sequence>MRKLVIVFAFLMMFASSPAVAFAQDGESTSDALETFLEIRSSIFNNSESSDPSETLNIYYQSYQMLLSPEVPEEVIEEKKVPASSNDSKETDALKAFIASKNSKLNNTAIDNIMKSVSRTSSTYGVDKDLIVAVMWVESTFNPQTIYNNCYGIMQIHANTGRANGLSTSDLLNSDKNIEFGVSYLARHINSYGGDVRKALSAYNQGTTRVNKGNYSKKYENLVYGRLNTIKEFVKNY</sequence>
<dbReference type="SUPFAM" id="SSF53955">
    <property type="entry name" value="Lysozyme-like"/>
    <property type="match status" value="1"/>
</dbReference>
<name>A0ABS4KHV0_9FIRM</name>
<dbReference type="InterPro" id="IPR008258">
    <property type="entry name" value="Transglycosylase_SLT_dom_1"/>
</dbReference>
<feature type="signal peptide" evidence="1">
    <location>
        <begin position="1"/>
        <end position="21"/>
    </location>
</feature>
<gene>
    <name evidence="3" type="ORF">J2Z35_001164</name>
</gene>
<keyword evidence="4" id="KW-1185">Reference proteome</keyword>